<organism evidence="4 5">
    <name type="scientific">Pseudonocardia ammonioxydans</name>
    <dbReference type="NCBI Taxonomy" id="260086"/>
    <lineage>
        <taxon>Bacteria</taxon>
        <taxon>Bacillati</taxon>
        <taxon>Actinomycetota</taxon>
        <taxon>Actinomycetes</taxon>
        <taxon>Pseudonocardiales</taxon>
        <taxon>Pseudonocardiaceae</taxon>
        <taxon>Pseudonocardia</taxon>
    </lineage>
</organism>
<evidence type="ECO:0000259" key="3">
    <source>
        <dbReference type="Pfam" id="PF13649"/>
    </source>
</evidence>
<evidence type="ECO:0000256" key="2">
    <source>
        <dbReference type="ARBA" id="ARBA00022679"/>
    </source>
</evidence>
<keyword evidence="2 4" id="KW-0808">Transferase</keyword>
<sequence>MSGVRPNLRLVTEPAHVIATRTFYDAIAEDYAELFRTELDDAPLDRALLTGFAETVRREHADPSTVEAGCGPGVVTDQLRRLGLQVRGIDLSPAMVALARRTFPQVGFAVGEMGRLDAADATLAAVVAWYSLIHVPEGDRPAVLAEFRRVLRPGGYLLLGFQAGTDTLRLDEAFGQQVSLDFHRLDPDAVVAMTEGAGLELVARLVRAPERRSSAAAVPQAAVIARRPG</sequence>
<keyword evidence="5" id="KW-1185">Reference proteome</keyword>
<evidence type="ECO:0000313" key="4">
    <source>
        <dbReference type="EMBL" id="SFN21836.1"/>
    </source>
</evidence>
<dbReference type="AlphaFoldDB" id="A0A1I4X8Q9"/>
<gene>
    <name evidence="4" type="ORF">SAMN05216207_1010117</name>
</gene>
<dbReference type="GO" id="GO:0032259">
    <property type="term" value="P:methylation"/>
    <property type="evidence" value="ECO:0007669"/>
    <property type="project" value="UniProtKB-KW"/>
</dbReference>
<dbReference type="CDD" id="cd02440">
    <property type="entry name" value="AdoMet_MTases"/>
    <property type="match status" value="1"/>
</dbReference>
<dbReference type="SUPFAM" id="SSF53335">
    <property type="entry name" value="S-adenosyl-L-methionine-dependent methyltransferases"/>
    <property type="match status" value="1"/>
</dbReference>
<dbReference type="GO" id="GO:0008168">
    <property type="term" value="F:methyltransferase activity"/>
    <property type="evidence" value="ECO:0007669"/>
    <property type="project" value="UniProtKB-KW"/>
</dbReference>
<evidence type="ECO:0000256" key="1">
    <source>
        <dbReference type="ARBA" id="ARBA00022603"/>
    </source>
</evidence>
<dbReference type="PANTHER" id="PTHR43861">
    <property type="entry name" value="TRANS-ACONITATE 2-METHYLTRANSFERASE-RELATED"/>
    <property type="match status" value="1"/>
</dbReference>
<dbReference type="PANTHER" id="PTHR43861:SF1">
    <property type="entry name" value="TRANS-ACONITATE 2-METHYLTRANSFERASE"/>
    <property type="match status" value="1"/>
</dbReference>
<reference evidence="4 5" key="1">
    <citation type="submission" date="2016-10" db="EMBL/GenBank/DDBJ databases">
        <authorList>
            <person name="de Groot N.N."/>
        </authorList>
    </citation>
    <scope>NUCLEOTIDE SEQUENCE [LARGE SCALE GENOMIC DNA]</scope>
    <source>
        <strain evidence="4 5">CGMCC 4.1877</strain>
    </source>
</reference>
<dbReference type="Proteomes" id="UP000199614">
    <property type="component" value="Unassembled WGS sequence"/>
</dbReference>
<evidence type="ECO:0000313" key="5">
    <source>
        <dbReference type="Proteomes" id="UP000199614"/>
    </source>
</evidence>
<dbReference type="Gene3D" id="3.40.50.150">
    <property type="entry name" value="Vaccinia Virus protein VP39"/>
    <property type="match status" value="1"/>
</dbReference>
<feature type="domain" description="Methyltransferase" evidence="3">
    <location>
        <begin position="67"/>
        <end position="155"/>
    </location>
</feature>
<accession>A0A1I4X8Q9</accession>
<proteinExistence type="predicted"/>
<name>A0A1I4X8Q9_PSUAM</name>
<dbReference type="InterPro" id="IPR041698">
    <property type="entry name" value="Methyltransf_25"/>
</dbReference>
<protein>
    <submittedName>
        <fullName evidence="4">Methyltransferase domain-containing protein</fullName>
    </submittedName>
</protein>
<dbReference type="Pfam" id="PF13649">
    <property type="entry name" value="Methyltransf_25"/>
    <property type="match status" value="1"/>
</dbReference>
<dbReference type="InterPro" id="IPR029063">
    <property type="entry name" value="SAM-dependent_MTases_sf"/>
</dbReference>
<dbReference type="EMBL" id="FOUY01000010">
    <property type="protein sequence ID" value="SFN21836.1"/>
    <property type="molecule type" value="Genomic_DNA"/>
</dbReference>
<dbReference type="STRING" id="260086.SAMN05216207_1010117"/>
<keyword evidence="1 4" id="KW-0489">Methyltransferase</keyword>